<dbReference type="GeneTree" id="ENSGT01150000286909"/>
<dbReference type="AlphaFoldDB" id="A0A8C6PS97"/>
<dbReference type="PANTHER" id="PTHR33332">
    <property type="entry name" value="REVERSE TRANSCRIPTASE DOMAIN-CONTAINING PROTEIN"/>
    <property type="match status" value="1"/>
</dbReference>
<dbReference type="InterPro" id="IPR043502">
    <property type="entry name" value="DNA/RNA_pol_sf"/>
</dbReference>
<evidence type="ECO:0000313" key="2">
    <source>
        <dbReference type="Ensembl" id="ENSNFUP00015048145.1"/>
    </source>
</evidence>
<proteinExistence type="predicted"/>
<reference evidence="2" key="3">
    <citation type="submission" date="2025-09" db="UniProtKB">
        <authorList>
            <consortium name="Ensembl"/>
        </authorList>
    </citation>
    <scope>IDENTIFICATION</scope>
</reference>
<name>A0A8C6PS97_NOTFU</name>
<evidence type="ECO:0000259" key="1">
    <source>
        <dbReference type="PROSITE" id="PS50878"/>
    </source>
</evidence>
<sequence>MKILKNLALSPNLPLIAKILERSVASQLTEHLHSNQLFETFQSGFCSHHSTETALIKVSNDLLVASDSGSLSILLPLDLSAAFDTIDHSSHLHRLQSHVGVTGSALSWFTSYLSNRSKFFSLNNCRSDITPVTHGVPQGSVLGTLLFIIFMLPLGHIIRHRGLQFHRYADDSQLYLVTKNINSTTVSTITNCLNALKICMPTNFLKLNYSKSELIITGPKSLLSSFKDFTLSIRNLGVSFDPLLSFLPHIHHVTKTAFFHLQNIARLRPILSSIATETLIHAFISSKIDYCNSLLYGLPSTHIKKTSVCSKLCCTAPHSHQQERSHNPGLKKPSLASHSAAHSVQDLTHHLQGPQ</sequence>
<dbReference type="Ensembl" id="ENSNFUT00015050238.1">
    <property type="protein sequence ID" value="ENSNFUP00015048145.1"/>
    <property type="gene ID" value="ENSNFUG00015022697.1"/>
</dbReference>
<feature type="domain" description="Reverse transcriptase" evidence="1">
    <location>
        <begin position="1"/>
        <end position="231"/>
    </location>
</feature>
<organism evidence="2 3">
    <name type="scientific">Nothobranchius furzeri</name>
    <name type="common">Turquoise killifish</name>
    <dbReference type="NCBI Taxonomy" id="105023"/>
    <lineage>
        <taxon>Eukaryota</taxon>
        <taxon>Metazoa</taxon>
        <taxon>Chordata</taxon>
        <taxon>Craniata</taxon>
        <taxon>Vertebrata</taxon>
        <taxon>Euteleostomi</taxon>
        <taxon>Actinopterygii</taxon>
        <taxon>Neopterygii</taxon>
        <taxon>Teleostei</taxon>
        <taxon>Neoteleostei</taxon>
        <taxon>Acanthomorphata</taxon>
        <taxon>Ovalentaria</taxon>
        <taxon>Atherinomorphae</taxon>
        <taxon>Cyprinodontiformes</taxon>
        <taxon>Nothobranchiidae</taxon>
        <taxon>Nothobranchius</taxon>
    </lineage>
</organism>
<reference evidence="2" key="2">
    <citation type="submission" date="2025-08" db="UniProtKB">
        <authorList>
            <consortium name="Ensembl"/>
        </authorList>
    </citation>
    <scope>IDENTIFICATION</scope>
</reference>
<keyword evidence="3" id="KW-1185">Reference proteome</keyword>
<evidence type="ECO:0000313" key="3">
    <source>
        <dbReference type="Proteomes" id="UP000694548"/>
    </source>
</evidence>
<dbReference type="InterPro" id="IPR000477">
    <property type="entry name" value="RT_dom"/>
</dbReference>
<dbReference type="PROSITE" id="PS50878">
    <property type="entry name" value="RT_POL"/>
    <property type="match status" value="1"/>
</dbReference>
<dbReference type="SUPFAM" id="SSF56672">
    <property type="entry name" value="DNA/RNA polymerases"/>
    <property type="match status" value="1"/>
</dbReference>
<dbReference type="Pfam" id="PF00078">
    <property type="entry name" value="RVT_1"/>
    <property type="match status" value="1"/>
</dbReference>
<accession>A0A8C6PS97</accession>
<protein>
    <recommendedName>
        <fullName evidence="1">Reverse transcriptase domain-containing protein</fullName>
    </recommendedName>
</protein>
<reference evidence="2" key="1">
    <citation type="submission" date="2014-08" db="EMBL/GenBank/DDBJ databases">
        <authorList>
            <person name="Senf B."/>
            <person name="Petzold A."/>
            <person name="Downie B.R."/>
            <person name="Koch P."/>
            <person name="Platzer M."/>
        </authorList>
    </citation>
    <scope>NUCLEOTIDE SEQUENCE [LARGE SCALE GENOMIC DNA]</scope>
    <source>
        <strain evidence="2">GRZ</strain>
    </source>
</reference>
<dbReference type="Proteomes" id="UP000694548">
    <property type="component" value="Chromosome sgr15"/>
</dbReference>